<accession>A0A3B0TAG2</accession>
<protein>
    <submittedName>
        <fullName evidence="10">ATP-dependent DNA helicase RecG</fullName>
        <ecNumber evidence="10">3.6.4.12</ecNumber>
    </submittedName>
</protein>
<dbReference type="EMBL" id="UOEM01000058">
    <property type="protein sequence ID" value="VAW13063.1"/>
    <property type="molecule type" value="Genomic_DNA"/>
</dbReference>
<evidence type="ECO:0000256" key="6">
    <source>
        <dbReference type="ARBA" id="ARBA00023125"/>
    </source>
</evidence>
<dbReference type="InterPro" id="IPR011545">
    <property type="entry name" value="DEAD/DEAH_box_helicase_dom"/>
</dbReference>
<evidence type="ECO:0000259" key="8">
    <source>
        <dbReference type="PROSITE" id="PS51192"/>
    </source>
</evidence>
<reference evidence="10" key="1">
    <citation type="submission" date="2018-06" db="EMBL/GenBank/DDBJ databases">
        <authorList>
            <person name="Zhirakovskaya E."/>
        </authorList>
    </citation>
    <scope>NUCLEOTIDE SEQUENCE</scope>
</reference>
<dbReference type="Gene3D" id="2.40.50.140">
    <property type="entry name" value="Nucleic acid-binding proteins"/>
    <property type="match status" value="1"/>
</dbReference>
<keyword evidence="1" id="KW-0547">Nucleotide-binding</keyword>
<keyword evidence="6" id="KW-0238">DNA-binding</keyword>
<evidence type="ECO:0000313" key="10">
    <source>
        <dbReference type="EMBL" id="VAW13063.1"/>
    </source>
</evidence>
<dbReference type="NCBIfam" id="NF008164">
    <property type="entry name" value="PRK10917.1-2"/>
    <property type="match status" value="1"/>
</dbReference>
<keyword evidence="3 10" id="KW-0378">Hydrolase</keyword>
<dbReference type="PANTHER" id="PTHR47964">
    <property type="entry name" value="ATP-DEPENDENT DNA HELICASE HOMOLOG RECG, CHLOROPLASTIC"/>
    <property type="match status" value="1"/>
</dbReference>
<dbReference type="Pfam" id="PF00270">
    <property type="entry name" value="DEAD"/>
    <property type="match status" value="1"/>
</dbReference>
<dbReference type="AlphaFoldDB" id="A0A3B0TAG2"/>
<dbReference type="GO" id="GO:0003678">
    <property type="term" value="F:DNA helicase activity"/>
    <property type="evidence" value="ECO:0007669"/>
    <property type="project" value="UniProtKB-EC"/>
</dbReference>
<name>A0A3B0TAG2_9ZZZZ</name>
<dbReference type="SUPFAM" id="SSF50249">
    <property type="entry name" value="Nucleic acid-binding proteins"/>
    <property type="match status" value="1"/>
</dbReference>
<sequence>MRPAELTPLFATIEVLPRIGPRSAKTYQKLLGPAPDDGHPRVIDLLWHLPHRLIDRRARPKLAQLVPGTLVTLELTIGEHDVPRPGSRRPYRVHGFDDTGDITLVFFHAHGNYLLKQMPPGETRFVSGKVEEFDGVLQIVHPDYVLTAEDFAAMPGVEPVYPLTAGISNRMMLGAQTAALERLPELPEWLDEQTVSARGWPSFAEALASAHHPEEEDDLSPLSPVRQRLGFDEIFANQIMLAILRGSRRRTQGRALQGPGGLVGEAKEALPFALTAGQEAALGEILGDMARPEQMVRLLQGDVGSGKTAVAFVALAAAIDAGVQGALMAPTEVLARQHFATLAPLFAAIGRRLALLTGREKGAARKALYAELKSGAIDVVVGTHALFQDDVVYQDLGLAVVDEQHRFGVHQRLALQAKSTKGAADLLVMTATPIPRTLLLTHYGNMDVTAMTDRPPGRGRIETRALPLERAGDVVARLKLAIADGARVYWICPQIEGENGEGLKAATARHAALVKALGPRVALAHGRLKPAEKDAAMAAFKSGEVDVLVATTVVEVGVDVPEATIIVIENAERFGLAQLHQLRGRVGRGGLDATCLLLYERPLGEIAAARLDILRQTDDGFAIAEEDLRLRGGGEILGTRQSGLPGFRLADPFAHAPLIEPARKMAEALLDADPGLESPAGRAARTLLYLMERDEAIKLTVSG</sequence>
<dbReference type="InterPro" id="IPR047112">
    <property type="entry name" value="RecG/Mfd"/>
</dbReference>
<dbReference type="InterPro" id="IPR045562">
    <property type="entry name" value="RecG_dom3_C"/>
</dbReference>
<feature type="domain" description="Helicase ATP-binding" evidence="8">
    <location>
        <begin position="288"/>
        <end position="451"/>
    </location>
</feature>
<dbReference type="PROSITE" id="PS51192">
    <property type="entry name" value="HELICASE_ATP_BIND_1"/>
    <property type="match status" value="1"/>
</dbReference>
<keyword evidence="2" id="KW-0227">DNA damage</keyword>
<gene>
    <name evidence="10" type="ORF">MNBD_ALPHA09-1353</name>
</gene>
<keyword evidence="4 10" id="KW-0347">Helicase</keyword>
<dbReference type="CDD" id="cd04488">
    <property type="entry name" value="RecG_wedge_OBF"/>
    <property type="match status" value="1"/>
</dbReference>
<dbReference type="PROSITE" id="PS51194">
    <property type="entry name" value="HELICASE_CTER"/>
    <property type="match status" value="1"/>
</dbReference>
<dbReference type="GO" id="GO:0003677">
    <property type="term" value="F:DNA binding"/>
    <property type="evidence" value="ECO:0007669"/>
    <property type="project" value="UniProtKB-KW"/>
</dbReference>
<dbReference type="Pfam" id="PF19833">
    <property type="entry name" value="RecG_dom3_C"/>
    <property type="match status" value="1"/>
</dbReference>
<dbReference type="GO" id="GO:0005524">
    <property type="term" value="F:ATP binding"/>
    <property type="evidence" value="ECO:0007669"/>
    <property type="project" value="UniProtKB-KW"/>
</dbReference>
<evidence type="ECO:0000256" key="2">
    <source>
        <dbReference type="ARBA" id="ARBA00022763"/>
    </source>
</evidence>
<dbReference type="Gene3D" id="3.40.50.300">
    <property type="entry name" value="P-loop containing nucleotide triphosphate hydrolases"/>
    <property type="match status" value="2"/>
</dbReference>
<dbReference type="EC" id="3.6.4.12" evidence="10"/>
<dbReference type="Pfam" id="PF00271">
    <property type="entry name" value="Helicase_C"/>
    <property type="match status" value="1"/>
</dbReference>
<dbReference type="SMART" id="SM00490">
    <property type="entry name" value="HELICc"/>
    <property type="match status" value="1"/>
</dbReference>
<feature type="domain" description="Helicase C-terminal" evidence="9">
    <location>
        <begin position="474"/>
        <end position="629"/>
    </location>
</feature>
<keyword evidence="7" id="KW-0234">DNA repair</keyword>
<dbReference type="PANTHER" id="PTHR47964:SF1">
    <property type="entry name" value="ATP-DEPENDENT DNA HELICASE HOMOLOG RECG, CHLOROPLASTIC"/>
    <property type="match status" value="1"/>
</dbReference>
<dbReference type="GO" id="GO:0006281">
    <property type="term" value="P:DNA repair"/>
    <property type="evidence" value="ECO:0007669"/>
    <property type="project" value="UniProtKB-KW"/>
</dbReference>
<dbReference type="GO" id="GO:0016787">
    <property type="term" value="F:hydrolase activity"/>
    <property type="evidence" value="ECO:0007669"/>
    <property type="project" value="UniProtKB-KW"/>
</dbReference>
<evidence type="ECO:0000256" key="1">
    <source>
        <dbReference type="ARBA" id="ARBA00022741"/>
    </source>
</evidence>
<dbReference type="InterPro" id="IPR001650">
    <property type="entry name" value="Helicase_C-like"/>
</dbReference>
<dbReference type="SMART" id="SM00487">
    <property type="entry name" value="DEXDc"/>
    <property type="match status" value="1"/>
</dbReference>
<evidence type="ECO:0000256" key="5">
    <source>
        <dbReference type="ARBA" id="ARBA00022840"/>
    </source>
</evidence>
<dbReference type="InterPro" id="IPR012340">
    <property type="entry name" value="NA-bd_OB-fold"/>
</dbReference>
<dbReference type="SUPFAM" id="SSF52540">
    <property type="entry name" value="P-loop containing nucleoside triphosphate hydrolases"/>
    <property type="match status" value="2"/>
</dbReference>
<evidence type="ECO:0000256" key="7">
    <source>
        <dbReference type="ARBA" id="ARBA00023204"/>
    </source>
</evidence>
<evidence type="ECO:0000256" key="3">
    <source>
        <dbReference type="ARBA" id="ARBA00022801"/>
    </source>
</evidence>
<keyword evidence="5" id="KW-0067">ATP-binding</keyword>
<dbReference type="InterPro" id="IPR027417">
    <property type="entry name" value="P-loop_NTPase"/>
</dbReference>
<organism evidence="10">
    <name type="scientific">hydrothermal vent metagenome</name>
    <dbReference type="NCBI Taxonomy" id="652676"/>
    <lineage>
        <taxon>unclassified sequences</taxon>
        <taxon>metagenomes</taxon>
        <taxon>ecological metagenomes</taxon>
    </lineage>
</organism>
<evidence type="ECO:0000259" key="9">
    <source>
        <dbReference type="PROSITE" id="PS51194"/>
    </source>
</evidence>
<dbReference type="InterPro" id="IPR014001">
    <property type="entry name" value="Helicase_ATP-bd"/>
</dbReference>
<proteinExistence type="predicted"/>
<evidence type="ECO:0000256" key="4">
    <source>
        <dbReference type="ARBA" id="ARBA00022806"/>
    </source>
</evidence>